<evidence type="ECO:0000313" key="4">
    <source>
        <dbReference type="Proteomes" id="UP001222932"/>
    </source>
</evidence>
<keyword evidence="2" id="KW-0812">Transmembrane</keyword>
<keyword evidence="2" id="KW-1133">Transmembrane helix</keyword>
<keyword evidence="2" id="KW-0472">Membrane</keyword>
<dbReference type="AlphaFoldDB" id="A0AAD3TWA0"/>
<accession>A0AAD3TWA0</accession>
<reference evidence="3" key="2">
    <citation type="submission" date="2023-06" db="EMBL/GenBank/DDBJ databases">
        <authorList>
            <person name="Kobayashi Y."/>
            <person name="Kayamori A."/>
            <person name="Aoki K."/>
            <person name="Shiwa Y."/>
            <person name="Fujita N."/>
            <person name="Sugita T."/>
            <person name="Iwasaki W."/>
            <person name="Tanaka N."/>
            <person name="Takashima M."/>
        </authorList>
    </citation>
    <scope>NUCLEOTIDE SEQUENCE</scope>
    <source>
        <strain evidence="3">HIS016</strain>
    </source>
</reference>
<evidence type="ECO:0008006" key="5">
    <source>
        <dbReference type="Google" id="ProtNLM"/>
    </source>
</evidence>
<name>A0AAD3TWA0_9TREE</name>
<dbReference type="Proteomes" id="UP001222932">
    <property type="component" value="Unassembled WGS sequence"/>
</dbReference>
<protein>
    <recommendedName>
        <fullName evidence="5">Transmembrane protein</fullName>
    </recommendedName>
</protein>
<dbReference type="EMBL" id="BTCM01000005">
    <property type="protein sequence ID" value="GMK58016.1"/>
    <property type="molecule type" value="Genomic_DNA"/>
</dbReference>
<feature type="transmembrane region" description="Helical" evidence="2">
    <location>
        <begin position="46"/>
        <end position="67"/>
    </location>
</feature>
<gene>
    <name evidence="3" type="ORF">CspeluHIS016_0500480</name>
</gene>
<proteinExistence type="predicted"/>
<evidence type="ECO:0000313" key="3">
    <source>
        <dbReference type="EMBL" id="GMK58016.1"/>
    </source>
</evidence>
<evidence type="ECO:0000256" key="2">
    <source>
        <dbReference type="SAM" id="Phobius"/>
    </source>
</evidence>
<organism evidence="3 4">
    <name type="scientific">Cutaneotrichosporon spelunceum</name>
    <dbReference type="NCBI Taxonomy" id="1672016"/>
    <lineage>
        <taxon>Eukaryota</taxon>
        <taxon>Fungi</taxon>
        <taxon>Dikarya</taxon>
        <taxon>Basidiomycota</taxon>
        <taxon>Agaricomycotina</taxon>
        <taxon>Tremellomycetes</taxon>
        <taxon>Trichosporonales</taxon>
        <taxon>Trichosporonaceae</taxon>
        <taxon>Cutaneotrichosporon</taxon>
    </lineage>
</organism>
<comment type="caution">
    <text evidence="3">The sequence shown here is derived from an EMBL/GenBank/DDBJ whole genome shotgun (WGS) entry which is preliminary data.</text>
</comment>
<sequence length="156" mass="17499">MSAASFSATLDVLAESASQDASRTRMARMETATNLGKGYKYSSSSIVRVAIATGIIVLGVCALLMFAKVSGWVRYRQRLSRERALSKAHDSEQRARAFELAAWADTPGQAPVSGRDTDRRRWWQRNKNKPEDKEKRRGLRGKTNAYAVYEWEGVPQ</sequence>
<reference evidence="3" key="1">
    <citation type="journal article" date="2023" name="BMC Genomics">
        <title>Chromosome-level genome assemblies of Cutaneotrichosporon spp. (Trichosporonales, Basidiomycota) reveal imbalanced evolution between nucleotide sequences and chromosome synteny.</title>
        <authorList>
            <person name="Kobayashi Y."/>
            <person name="Kayamori A."/>
            <person name="Aoki K."/>
            <person name="Shiwa Y."/>
            <person name="Matsutani M."/>
            <person name="Fujita N."/>
            <person name="Sugita T."/>
            <person name="Iwasaki W."/>
            <person name="Tanaka N."/>
            <person name="Takashima M."/>
        </authorList>
    </citation>
    <scope>NUCLEOTIDE SEQUENCE</scope>
    <source>
        <strain evidence="3">HIS016</strain>
    </source>
</reference>
<evidence type="ECO:0000256" key="1">
    <source>
        <dbReference type="SAM" id="MobiDB-lite"/>
    </source>
</evidence>
<keyword evidence="4" id="KW-1185">Reference proteome</keyword>
<feature type="region of interest" description="Disordered" evidence="1">
    <location>
        <begin position="106"/>
        <end position="140"/>
    </location>
</feature>